<organism evidence="2 3">
    <name type="scientific">Stutzerimonas stutzeri</name>
    <name type="common">Pseudomonas stutzeri</name>
    <dbReference type="NCBI Taxonomy" id="316"/>
    <lineage>
        <taxon>Bacteria</taxon>
        <taxon>Pseudomonadati</taxon>
        <taxon>Pseudomonadota</taxon>
        <taxon>Gammaproteobacteria</taxon>
        <taxon>Pseudomonadales</taxon>
        <taxon>Pseudomonadaceae</taxon>
        <taxon>Stutzerimonas</taxon>
    </lineage>
</organism>
<dbReference type="Gene3D" id="3.30.2010.10">
    <property type="entry name" value="Metalloproteases ('zincins'), catalytic domain"/>
    <property type="match status" value="1"/>
</dbReference>
<comment type="caution">
    <text evidence="2">The sequence shown here is derived from an EMBL/GenBank/DDBJ whole genome shotgun (WGS) entry which is preliminary data.</text>
</comment>
<keyword evidence="2" id="KW-0378">Hydrolase</keyword>
<dbReference type="Proteomes" id="UP000032439">
    <property type="component" value="Unassembled WGS sequence"/>
</dbReference>
<dbReference type="EMBL" id="JXXD01000115">
    <property type="protein sequence ID" value="KIZ35610.1"/>
    <property type="molecule type" value="Genomic_DNA"/>
</dbReference>
<accession>A0A0D7E597</accession>
<evidence type="ECO:0000313" key="2">
    <source>
        <dbReference type="EMBL" id="KIZ35610.1"/>
    </source>
</evidence>
<dbReference type="Pfam" id="PF01863">
    <property type="entry name" value="YgjP-like"/>
    <property type="match status" value="1"/>
</dbReference>
<protein>
    <submittedName>
        <fullName evidence="2">Metal-dependent hydrolase</fullName>
    </submittedName>
</protein>
<dbReference type="GO" id="GO:0016787">
    <property type="term" value="F:hydrolase activity"/>
    <property type="evidence" value="ECO:0007669"/>
    <property type="project" value="UniProtKB-KW"/>
</dbReference>
<dbReference type="RefSeq" id="WP_044315240.1">
    <property type="nucleotide sequence ID" value="NZ_JBITTV010000015.1"/>
</dbReference>
<sequence>MPVLNYGQTAIEWYFQLDSKLKRHYVTVERGRPVLLRGPLVDEPEQEALVLRRARWITEKLAQVNQPLASEPIVTGSRLRYAGRTYFTEVRHTPDILKPQLTFTASRFIVDSPDGASILPNALMPLLERFYRERAHEKFLVRVRHWQRETGLQATGARIRHFQSRWASCDASNTLEFHPRVMELPASVQDYVIVHELCHTVEKNHTKAFWALVASHMPDWQRRHQMLERAVFGEAV</sequence>
<dbReference type="PANTHER" id="PTHR30399:SF1">
    <property type="entry name" value="UTP PYROPHOSPHATASE"/>
    <property type="match status" value="1"/>
</dbReference>
<dbReference type="AlphaFoldDB" id="A0A0D7E597"/>
<gene>
    <name evidence="2" type="ORF">LO50_12765</name>
</gene>
<evidence type="ECO:0000259" key="1">
    <source>
        <dbReference type="Pfam" id="PF01863"/>
    </source>
</evidence>
<dbReference type="InterPro" id="IPR053136">
    <property type="entry name" value="UTP_pyrophosphatase-like"/>
</dbReference>
<dbReference type="PATRIC" id="fig|316.110.peg.290"/>
<name>A0A0D7E597_STUST</name>
<dbReference type="PANTHER" id="PTHR30399">
    <property type="entry name" value="UNCHARACTERIZED PROTEIN YGJP"/>
    <property type="match status" value="1"/>
</dbReference>
<reference evidence="2 3" key="1">
    <citation type="submission" date="2014-11" db="EMBL/GenBank/DDBJ databases">
        <title>Genomics and ecophysiology of heterotrophic nitrogen fixing bacteria isolated from estuarine surface water.</title>
        <authorList>
            <person name="Bentzon-Tilia M."/>
            <person name="Severin I."/>
            <person name="Hansen L.H."/>
            <person name="Riemann L."/>
        </authorList>
    </citation>
    <scope>NUCLEOTIDE SEQUENCE [LARGE SCALE GENOMIC DNA]</scope>
    <source>
        <strain evidence="2 3">BAL361</strain>
    </source>
</reference>
<proteinExistence type="predicted"/>
<dbReference type="InterPro" id="IPR002725">
    <property type="entry name" value="YgjP-like_metallopeptidase"/>
</dbReference>
<evidence type="ECO:0000313" key="3">
    <source>
        <dbReference type="Proteomes" id="UP000032439"/>
    </source>
</evidence>
<dbReference type="CDD" id="cd07344">
    <property type="entry name" value="M48_yhfN_like"/>
    <property type="match status" value="1"/>
</dbReference>
<feature type="domain" description="YgjP-like metallopeptidase" evidence="1">
    <location>
        <begin position="22"/>
        <end position="229"/>
    </location>
</feature>